<dbReference type="AlphaFoldDB" id="A0AA38FUE7"/>
<evidence type="ECO:0000313" key="3">
    <source>
        <dbReference type="Proteomes" id="UP000824469"/>
    </source>
</evidence>
<dbReference type="Proteomes" id="UP000824469">
    <property type="component" value="Unassembled WGS sequence"/>
</dbReference>
<accession>A0AA38FUE7</accession>
<feature type="non-terminal residue" evidence="2">
    <location>
        <position position="51"/>
    </location>
</feature>
<sequence length="51" mass="5500">PDLIDGSIIEGYHTVQEASSTEQGIEEPLVLPPTSSPSNSNVEEDLELSKF</sequence>
<protein>
    <submittedName>
        <fullName evidence="2">Uncharacterized protein</fullName>
    </submittedName>
</protein>
<feature type="compositionally biased region" description="Acidic residues" evidence="1">
    <location>
        <begin position="42"/>
        <end position="51"/>
    </location>
</feature>
<feature type="region of interest" description="Disordered" evidence="1">
    <location>
        <begin position="16"/>
        <end position="51"/>
    </location>
</feature>
<dbReference type="EMBL" id="JAHRHJ020000006">
    <property type="protein sequence ID" value="KAH9311102.1"/>
    <property type="molecule type" value="Genomic_DNA"/>
</dbReference>
<comment type="caution">
    <text evidence="2">The sequence shown here is derived from an EMBL/GenBank/DDBJ whole genome shotgun (WGS) entry which is preliminary data.</text>
</comment>
<gene>
    <name evidence="2" type="ORF">KI387_026137</name>
</gene>
<name>A0AA38FUE7_TAXCH</name>
<proteinExistence type="predicted"/>
<organism evidence="2 3">
    <name type="scientific">Taxus chinensis</name>
    <name type="common">Chinese yew</name>
    <name type="synonym">Taxus wallichiana var. chinensis</name>
    <dbReference type="NCBI Taxonomy" id="29808"/>
    <lineage>
        <taxon>Eukaryota</taxon>
        <taxon>Viridiplantae</taxon>
        <taxon>Streptophyta</taxon>
        <taxon>Embryophyta</taxon>
        <taxon>Tracheophyta</taxon>
        <taxon>Spermatophyta</taxon>
        <taxon>Pinopsida</taxon>
        <taxon>Pinidae</taxon>
        <taxon>Conifers II</taxon>
        <taxon>Cupressales</taxon>
        <taxon>Taxaceae</taxon>
        <taxon>Taxus</taxon>
    </lineage>
</organism>
<reference evidence="2 3" key="1">
    <citation type="journal article" date="2021" name="Nat. Plants">
        <title>The Taxus genome provides insights into paclitaxel biosynthesis.</title>
        <authorList>
            <person name="Xiong X."/>
            <person name="Gou J."/>
            <person name="Liao Q."/>
            <person name="Li Y."/>
            <person name="Zhou Q."/>
            <person name="Bi G."/>
            <person name="Li C."/>
            <person name="Du R."/>
            <person name="Wang X."/>
            <person name="Sun T."/>
            <person name="Guo L."/>
            <person name="Liang H."/>
            <person name="Lu P."/>
            <person name="Wu Y."/>
            <person name="Zhang Z."/>
            <person name="Ro D.K."/>
            <person name="Shang Y."/>
            <person name="Huang S."/>
            <person name="Yan J."/>
        </authorList>
    </citation>
    <scope>NUCLEOTIDE SEQUENCE [LARGE SCALE GENOMIC DNA]</scope>
    <source>
        <strain evidence="2">Ta-2019</strain>
    </source>
</reference>
<evidence type="ECO:0000256" key="1">
    <source>
        <dbReference type="SAM" id="MobiDB-lite"/>
    </source>
</evidence>
<feature type="non-terminal residue" evidence="2">
    <location>
        <position position="1"/>
    </location>
</feature>
<keyword evidence="3" id="KW-1185">Reference proteome</keyword>
<evidence type="ECO:0000313" key="2">
    <source>
        <dbReference type="EMBL" id="KAH9311102.1"/>
    </source>
</evidence>